<dbReference type="Proteomes" id="UP001524318">
    <property type="component" value="Unassembled WGS sequence"/>
</dbReference>
<evidence type="ECO:0000313" key="5">
    <source>
        <dbReference type="Proteomes" id="UP001524318"/>
    </source>
</evidence>
<dbReference type="InterPro" id="IPR058788">
    <property type="entry name" value="ApnL_N"/>
</dbReference>
<evidence type="ECO:0000259" key="3">
    <source>
        <dbReference type="Pfam" id="PF25838"/>
    </source>
</evidence>
<dbReference type="Pfam" id="PF25837">
    <property type="entry name" value="Apionate_lact_N"/>
    <property type="match status" value="1"/>
</dbReference>
<accession>A0ABT1LLI1</accession>
<feature type="domain" description="D-apionate lactonase N-terminal" evidence="2">
    <location>
        <begin position="27"/>
        <end position="240"/>
    </location>
</feature>
<sequence length="636" mass="66730">MTFQPFQYDEPGVSRPAPSRPAPSRLAPARRALSAGPWSAELVGDELAHISYLGRPVLRAVKAVVRDQDWQTPQPAVRTLEVTQDNECLQARWTVRFAGYGVEYDGRLTADFTPAAVEIAFEGEAVHAFRSNRIGLVVLHPPADAGRDITVEHPDGGRTAARFPRDISPHQPFMDVAALEWADDGTAFRLSFTGDVFETEDQRNWTDGSFKTYSTPLARPFPVDVAAGNTVRHVVRLAAANVDAATLDAADLATDNPNTAALELPKTVALGAVAARVPRLAVGAAPHSGGLSPLTGLDAVLLELADEPGDRPRSGWAARLEAAADEAAVHGAGLDIRAVAADPAAAVAELAPYLSRAKRLAVFHPASQMTEPGSWPELKSALHAAGFRGELLAGVRSHFTELNRNSGRTPSDSDALTFSLTPQMHSTEATHIIDTVPMQRLVAQNALRLGGGRPVHVGPVTLLPRFNAVSTSGAAPEAEADELQAEPFAAAWTLASIDALTLDGVESVTYFEASGPRGISDAGGRLNPAGELLKEVAALRGSEVLSVHDRGPSSLTLYPVVTSHGLALFAGNLSASALEVGIQLPDGTAAADGECGVFGQDRGSAMAFTADDGGPAGGRLTLGPWSAGVVRFPAVR</sequence>
<evidence type="ECO:0000259" key="2">
    <source>
        <dbReference type="Pfam" id="PF25837"/>
    </source>
</evidence>
<dbReference type="RefSeq" id="WP_254748506.1">
    <property type="nucleotide sequence ID" value="NZ_JANCLV010000003.1"/>
</dbReference>
<feature type="region of interest" description="Disordered" evidence="1">
    <location>
        <begin position="1"/>
        <end position="25"/>
    </location>
</feature>
<feature type="domain" description="D-apionate lactonase TIM barrel" evidence="3">
    <location>
        <begin position="313"/>
        <end position="541"/>
    </location>
</feature>
<dbReference type="Pfam" id="PF25838">
    <property type="entry name" value="Apionate_lact_M"/>
    <property type="match status" value="1"/>
</dbReference>
<evidence type="ECO:0000313" key="4">
    <source>
        <dbReference type="EMBL" id="MCP8999315.1"/>
    </source>
</evidence>
<reference evidence="4 5" key="1">
    <citation type="submission" date="2022-06" db="EMBL/GenBank/DDBJ databases">
        <title>Pseudarthrobacter sp. strain RMG13 Genome sequencing and assembly.</title>
        <authorList>
            <person name="Kim I."/>
        </authorList>
    </citation>
    <scope>NUCLEOTIDE SEQUENCE [LARGE SCALE GENOMIC DNA]</scope>
    <source>
        <strain evidence="4 5">RMG13</strain>
    </source>
</reference>
<name>A0ABT1LLI1_9MICC</name>
<comment type="caution">
    <text evidence="4">The sequence shown here is derived from an EMBL/GenBank/DDBJ whole genome shotgun (WGS) entry which is preliminary data.</text>
</comment>
<evidence type="ECO:0000256" key="1">
    <source>
        <dbReference type="SAM" id="MobiDB-lite"/>
    </source>
</evidence>
<keyword evidence="5" id="KW-1185">Reference proteome</keyword>
<dbReference type="InterPro" id="IPR058787">
    <property type="entry name" value="ApnL_M"/>
</dbReference>
<dbReference type="EMBL" id="JANCLV010000003">
    <property type="protein sequence ID" value="MCP8999315.1"/>
    <property type="molecule type" value="Genomic_DNA"/>
</dbReference>
<feature type="compositionally biased region" description="Low complexity" evidence="1">
    <location>
        <begin position="14"/>
        <end position="25"/>
    </location>
</feature>
<gene>
    <name evidence="4" type="ORF">NFC73_06120</name>
</gene>
<organism evidence="4 5">
    <name type="scientific">Pseudarthrobacter humi</name>
    <dbReference type="NCBI Taxonomy" id="2952523"/>
    <lineage>
        <taxon>Bacteria</taxon>
        <taxon>Bacillati</taxon>
        <taxon>Actinomycetota</taxon>
        <taxon>Actinomycetes</taxon>
        <taxon>Micrococcales</taxon>
        <taxon>Micrococcaceae</taxon>
        <taxon>Pseudarthrobacter</taxon>
    </lineage>
</organism>
<protein>
    <submittedName>
        <fullName evidence="4">Uncharacterized protein</fullName>
    </submittedName>
</protein>
<proteinExistence type="predicted"/>